<accession>A0ABN8PBS5</accession>
<keyword evidence="2" id="KW-1185">Reference proteome</keyword>
<gene>
    <name evidence="1" type="ORF">PLOB_00040874</name>
</gene>
<comment type="caution">
    <text evidence="1">The sequence shown here is derived from an EMBL/GenBank/DDBJ whole genome shotgun (WGS) entry which is preliminary data.</text>
</comment>
<dbReference type="EMBL" id="CALNXK010000063">
    <property type="protein sequence ID" value="CAH3139851.1"/>
    <property type="molecule type" value="Genomic_DNA"/>
</dbReference>
<dbReference type="Proteomes" id="UP001159405">
    <property type="component" value="Unassembled WGS sequence"/>
</dbReference>
<evidence type="ECO:0000313" key="1">
    <source>
        <dbReference type="EMBL" id="CAH3139851.1"/>
    </source>
</evidence>
<proteinExistence type="predicted"/>
<reference evidence="1 2" key="1">
    <citation type="submission" date="2022-05" db="EMBL/GenBank/DDBJ databases">
        <authorList>
            <consortium name="Genoscope - CEA"/>
            <person name="William W."/>
        </authorList>
    </citation>
    <scope>NUCLEOTIDE SEQUENCE [LARGE SCALE GENOMIC DNA]</scope>
</reference>
<sequence length="348" mass="39364">MRTTGEVLEKEGTIPSPDELWKGLSNVVLLIASATHDLDMMCRQSKKATKPLNNSLAIKGNTMKSILGPPIQPGALFYSIAVGSPPRIPPKEKHLLVQSQRQSEHEQPLQGEEICDTEVTPEAERSVPFRESFGNLAELRSLIPREAKLVVVTASATKSTRHKFSETLYLAPQTVYSAVYIQKSNPFEQIFAEAIKGIKEHGKMAEREMSDTQAVCAVIFRTFTFFLGDKLFSEIKQPQNRMVEMYHAVTPSSVKKHIVENLSEWGYKLQKIQEGLPYGSCKEPGMLHVRKWQGQKRWLACCLYSVLQWDTFKQLREVLFAPFNNKLKQVTPYKHECCDNCAANCLCD</sequence>
<name>A0ABN8PBS5_9CNID</name>
<organism evidence="1 2">
    <name type="scientific">Porites lobata</name>
    <dbReference type="NCBI Taxonomy" id="104759"/>
    <lineage>
        <taxon>Eukaryota</taxon>
        <taxon>Metazoa</taxon>
        <taxon>Cnidaria</taxon>
        <taxon>Anthozoa</taxon>
        <taxon>Hexacorallia</taxon>
        <taxon>Scleractinia</taxon>
        <taxon>Fungiina</taxon>
        <taxon>Poritidae</taxon>
        <taxon>Porites</taxon>
    </lineage>
</organism>
<protein>
    <submittedName>
        <fullName evidence="1">Uncharacterized protein</fullName>
    </submittedName>
</protein>
<evidence type="ECO:0000313" key="2">
    <source>
        <dbReference type="Proteomes" id="UP001159405"/>
    </source>
</evidence>